<feature type="transmembrane region" description="Helical" evidence="1">
    <location>
        <begin position="6"/>
        <end position="27"/>
    </location>
</feature>
<evidence type="ECO:0000313" key="3">
    <source>
        <dbReference type="Proteomes" id="UP001178508"/>
    </source>
</evidence>
<name>A0AAV1G2E7_XYRNO</name>
<keyword evidence="3" id="KW-1185">Reference proteome</keyword>
<evidence type="ECO:0008006" key="4">
    <source>
        <dbReference type="Google" id="ProtNLM"/>
    </source>
</evidence>
<proteinExistence type="predicted"/>
<dbReference type="AlphaFoldDB" id="A0AAV1G2E7"/>
<keyword evidence="1" id="KW-0472">Membrane</keyword>
<dbReference type="EMBL" id="OY660874">
    <property type="protein sequence ID" value="CAJ1067066.1"/>
    <property type="molecule type" value="Genomic_DNA"/>
</dbReference>
<accession>A0AAV1G2E7</accession>
<reference evidence="2" key="1">
    <citation type="submission" date="2023-08" db="EMBL/GenBank/DDBJ databases">
        <authorList>
            <person name="Alioto T."/>
            <person name="Alioto T."/>
            <person name="Gomez Garrido J."/>
        </authorList>
    </citation>
    <scope>NUCLEOTIDE SEQUENCE</scope>
</reference>
<dbReference type="Proteomes" id="UP001178508">
    <property type="component" value="Chromosome 11"/>
</dbReference>
<keyword evidence="1" id="KW-1133">Transmembrane helix</keyword>
<gene>
    <name evidence="2" type="ORF">XNOV1_A033409</name>
</gene>
<keyword evidence="1" id="KW-0812">Transmembrane</keyword>
<organism evidence="2 3">
    <name type="scientific">Xyrichtys novacula</name>
    <name type="common">Pearly razorfish</name>
    <name type="synonym">Hemipteronotus novacula</name>
    <dbReference type="NCBI Taxonomy" id="13765"/>
    <lineage>
        <taxon>Eukaryota</taxon>
        <taxon>Metazoa</taxon>
        <taxon>Chordata</taxon>
        <taxon>Craniata</taxon>
        <taxon>Vertebrata</taxon>
        <taxon>Euteleostomi</taxon>
        <taxon>Actinopterygii</taxon>
        <taxon>Neopterygii</taxon>
        <taxon>Teleostei</taxon>
        <taxon>Neoteleostei</taxon>
        <taxon>Acanthomorphata</taxon>
        <taxon>Eupercaria</taxon>
        <taxon>Labriformes</taxon>
        <taxon>Labridae</taxon>
        <taxon>Xyrichtys</taxon>
    </lineage>
</organism>
<protein>
    <recommendedName>
        <fullName evidence="4">Secreted protein</fullName>
    </recommendedName>
</protein>
<evidence type="ECO:0000256" key="1">
    <source>
        <dbReference type="SAM" id="Phobius"/>
    </source>
</evidence>
<sequence>MFFYDSVVLFVLWPSLMMFVCFFFRCVSHSHGDVGRVKLTCFLKGGRSASCSDMAKFCEYDISYFYLINMKSEKHEGAGNYDSTTGWYCLSKDPNMSLL</sequence>
<evidence type="ECO:0000313" key="2">
    <source>
        <dbReference type="EMBL" id="CAJ1067066.1"/>
    </source>
</evidence>